<dbReference type="Pfam" id="PF00651">
    <property type="entry name" value="BTB"/>
    <property type="match status" value="3"/>
</dbReference>
<dbReference type="SMART" id="SM00225">
    <property type="entry name" value="BTB"/>
    <property type="match status" value="3"/>
</dbReference>
<dbReference type="Gene3D" id="3.30.710.10">
    <property type="entry name" value="Potassium Channel Kv1.1, Chain A"/>
    <property type="match status" value="3"/>
</dbReference>
<evidence type="ECO:0000313" key="2">
    <source>
        <dbReference type="EMBL" id="KAJ6225152.1"/>
    </source>
</evidence>
<protein>
    <recommendedName>
        <fullName evidence="1">BTB domain-containing protein</fullName>
    </recommendedName>
</protein>
<feature type="domain" description="BTB" evidence="1">
    <location>
        <begin position="481"/>
        <end position="550"/>
    </location>
</feature>
<dbReference type="SUPFAM" id="SSF54695">
    <property type="entry name" value="POZ domain"/>
    <property type="match status" value="3"/>
</dbReference>
<name>A0A9Q0MIP9_BLOTA</name>
<organism evidence="2 3">
    <name type="scientific">Blomia tropicalis</name>
    <name type="common">Mite</name>
    <dbReference type="NCBI Taxonomy" id="40697"/>
    <lineage>
        <taxon>Eukaryota</taxon>
        <taxon>Metazoa</taxon>
        <taxon>Ecdysozoa</taxon>
        <taxon>Arthropoda</taxon>
        <taxon>Chelicerata</taxon>
        <taxon>Arachnida</taxon>
        <taxon>Acari</taxon>
        <taxon>Acariformes</taxon>
        <taxon>Sarcoptiformes</taxon>
        <taxon>Astigmata</taxon>
        <taxon>Glycyphagoidea</taxon>
        <taxon>Echimyopodidae</taxon>
        <taxon>Blomia</taxon>
    </lineage>
</organism>
<keyword evidence="3" id="KW-1185">Reference proteome</keyword>
<dbReference type="AlphaFoldDB" id="A0A9Q0MIP9"/>
<feature type="domain" description="BTB" evidence="1">
    <location>
        <begin position="143"/>
        <end position="212"/>
    </location>
</feature>
<dbReference type="PROSITE" id="PS50097">
    <property type="entry name" value="BTB"/>
    <property type="match status" value="3"/>
</dbReference>
<evidence type="ECO:0000313" key="3">
    <source>
        <dbReference type="Proteomes" id="UP001142055"/>
    </source>
</evidence>
<gene>
    <name evidence="2" type="ORF">RDWZM_003697</name>
</gene>
<sequence length="855" mass="97604">MLRLNYNSLSLELGNFHTPVKIKSFAAKIYSENVSYNYTSTSGLEKKKVVATFPGSVRQVFPGISGLCKKEPQRLEELKHDGVKLREFVDNSKFINICCNVILYHDTSQDKVKMIAMVKKEVPSAFPSFLLDLRKLREESKLTDVILCLSDGKEIPTHKAILGSRSSVFEAMFSHGKMLENQDNRVKIDDISSEIMEIILNFVYGEEMKVKMDDARDVITAADKYDLQPLIKLCVETMIEQLKVENAAEIFYLADLHSLDVLKDIVISFINNNSFDVMNSEGWTKFISKNVHLVIQLVQAKTMTEKTMIEKIKYEWELPTELLCNLNSSFPLLAADSPIFGSEQNPKMFILRLYYQSLSLELGDFPTPVKIKSFAAKIYGDYRKLDSSREDDNEDFSGSVRQIFPGISGLCKKNPPSSEELKHNGVKLDEFIENCASIKIDCNVIFYKETSINMKKMTLIVKEEVPILLDLRKLRDESKFTDVILCLSDGKEIPSHKAILGCRSSVFEAMFSHDKMSENQDNRVKIDDISSEIMEIILNFVYGKDINVKMEYARDIITAADKYDLKPLIKLCIETMIEHLEVENAAEIFYLADLHSLDMLKDIVISFINNNSFDVMNSEGWTKFISKNVHLVIQLVQGELIEHSQQKTITILTLSKILCRFVIFYNGTSKVMEKVTVKEEVPILSDLRKLREESKLTDVTLCLSDGKEIPSHKTILGCRSSVFEAMFSHGKMLENQDNRVKIDDISSEIMEIILNFVYGEEINVEMEYAREIITAADKYDLQPLIKLCVETMIEHLVVENAAEIFYLADLHSLDVLKDIVISFINNNSIDVMNSEGWTKFISKNAHLVIQLYAIK</sequence>
<dbReference type="OMA" id="MNSEGWT"/>
<accession>A0A9Q0MIP9</accession>
<proteinExistence type="predicted"/>
<reference evidence="2" key="1">
    <citation type="submission" date="2022-12" db="EMBL/GenBank/DDBJ databases">
        <title>Genome assemblies of Blomia tropicalis.</title>
        <authorList>
            <person name="Cui Y."/>
        </authorList>
    </citation>
    <scope>NUCLEOTIDE SEQUENCE</scope>
    <source>
        <tissue evidence="2">Adult mites</tissue>
    </source>
</reference>
<dbReference type="InterPro" id="IPR000210">
    <property type="entry name" value="BTB/POZ_dom"/>
</dbReference>
<dbReference type="InterPro" id="IPR011333">
    <property type="entry name" value="SKP1/BTB/POZ_sf"/>
</dbReference>
<dbReference type="PANTHER" id="PTHR24413">
    <property type="entry name" value="SPECKLE-TYPE POZ PROTEIN"/>
    <property type="match status" value="1"/>
</dbReference>
<comment type="caution">
    <text evidence="2">The sequence shown here is derived from an EMBL/GenBank/DDBJ whole genome shotgun (WGS) entry which is preliminary data.</text>
</comment>
<evidence type="ECO:0000259" key="1">
    <source>
        <dbReference type="PROSITE" id="PS50097"/>
    </source>
</evidence>
<dbReference type="Proteomes" id="UP001142055">
    <property type="component" value="Chromosome 1"/>
</dbReference>
<dbReference type="Gene3D" id="1.25.40.420">
    <property type="match status" value="3"/>
</dbReference>
<dbReference type="EMBL" id="JAPWDV010000001">
    <property type="protein sequence ID" value="KAJ6225152.1"/>
    <property type="molecule type" value="Genomic_DNA"/>
</dbReference>
<feature type="domain" description="BTB" evidence="1">
    <location>
        <begin position="697"/>
        <end position="766"/>
    </location>
</feature>